<sequence length="54" mass="6175">MLVEESLKDSDMLFMIEENTTQLDKNKELSNFKSICSDLEDIQGATIDNTLYSI</sequence>
<name>A0A9N9APF4_9GLOM</name>
<gene>
    <name evidence="1" type="ORF">DERYTH_LOCUS4618</name>
</gene>
<comment type="caution">
    <text evidence="1">The sequence shown here is derived from an EMBL/GenBank/DDBJ whole genome shotgun (WGS) entry which is preliminary data.</text>
</comment>
<dbReference type="EMBL" id="CAJVPY010001796">
    <property type="protein sequence ID" value="CAG8536919.1"/>
    <property type="molecule type" value="Genomic_DNA"/>
</dbReference>
<keyword evidence="2" id="KW-1185">Reference proteome</keyword>
<accession>A0A9N9APF4</accession>
<reference evidence="1" key="1">
    <citation type="submission" date="2021-06" db="EMBL/GenBank/DDBJ databases">
        <authorList>
            <person name="Kallberg Y."/>
            <person name="Tangrot J."/>
            <person name="Rosling A."/>
        </authorList>
    </citation>
    <scope>NUCLEOTIDE SEQUENCE</scope>
    <source>
        <strain evidence="1">MA453B</strain>
    </source>
</reference>
<dbReference type="Proteomes" id="UP000789405">
    <property type="component" value="Unassembled WGS sequence"/>
</dbReference>
<evidence type="ECO:0000313" key="2">
    <source>
        <dbReference type="Proteomes" id="UP000789405"/>
    </source>
</evidence>
<dbReference type="AlphaFoldDB" id="A0A9N9APF4"/>
<evidence type="ECO:0000313" key="1">
    <source>
        <dbReference type="EMBL" id="CAG8536919.1"/>
    </source>
</evidence>
<proteinExistence type="predicted"/>
<organism evidence="1 2">
    <name type="scientific">Dentiscutata erythropus</name>
    <dbReference type="NCBI Taxonomy" id="1348616"/>
    <lineage>
        <taxon>Eukaryota</taxon>
        <taxon>Fungi</taxon>
        <taxon>Fungi incertae sedis</taxon>
        <taxon>Mucoromycota</taxon>
        <taxon>Glomeromycotina</taxon>
        <taxon>Glomeromycetes</taxon>
        <taxon>Diversisporales</taxon>
        <taxon>Gigasporaceae</taxon>
        <taxon>Dentiscutata</taxon>
    </lineage>
</organism>
<protein>
    <submittedName>
        <fullName evidence="1">28812_t:CDS:1</fullName>
    </submittedName>
</protein>